<dbReference type="PRINTS" id="PR00081">
    <property type="entry name" value="GDHRDH"/>
</dbReference>
<dbReference type="Pfam" id="PF13561">
    <property type="entry name" value="adh_short_C2"/>
    <property type="match status" value="1"/>
</dbReference>
<dbReference type="PANTHER" id="PTHR43477:SF1">
    <property type="entry name" value="DIHYDROANTICAPSIN 7-DEHYDROGENASE"/>
    <property type="match status" value="1"/>
</dbReference>
<dbReference type="PANTHER" id="PTHR43477">
    <property type="entry name" value="DIHYDROANTICAPSIN 7-DEHYDROGENASE"/>
    <property type="match status" value="1"/>
</dbReference>
<protein>
    <submittedName>
        <fullName evidence="3">3-oxoacyl-[acyl-carrier protein] reductase</fullName>
        <ecNumber evidence="3">1.1.1.100</ecNumber>
    </submittedName>
</protein>
<dbReference type="GO" id="GO:0004316">
    <property type="term" value="F:3-oxoacyl-[acyl-carrier-protein] reductase (NADPH) activity"/>
    <property type="evidence" value="ECO:0007669"/>
    <property type="project" value="UniProtKB-EC"/>
</dbReference>
<reference evidence="3" key="1">
    <citation type="submission" date="2018-06" db="EMBL/GenBank/DDBJ databases">
        <authorList>
            <person name="Zhirakovskaya E."/>
        </authorList>
    </citation>
    <scope>NUCLEOTIDE SEQUENCE</scope>
</reference>
<dbReference type="SUPFAM" id="SSF51735">
    <property type="entry name" value="NAD(P)-binding Rossmann-fold domains"/>
    <property type="match status" value="1"/>
</dbReference>
<dbReference type="InterPro" id="IPR036291">
    <property type="entry name" value="NAD(P)-bd_dom_sf"/>
</dbReference>
<dbReference type="InterPro" id="IPR051122">
    <property type="entry name" value="SDR_DHRS6-like"/>
</dbReference>
<dbReference type="InterPro" id="IPR002347">
    <property type="entry name" value="SDR_fam"/>
</dbReference>
<dbReference type="Gene3D" id="3.40.50.720">
    <property type="entry name" value="NAD(P)-binding Rossmann-like Domain"/>
    <property type="match status" value="1"/>
</dbReference>
<name>A0A3B0RYQ1_9ZZZZ</name>
<keyword evidence="2 3" id="KW-0560">Oxidoreductase</keyword>
<evidence type="ECO:0000313" key="3">
    <source>
        <dbReference type="EMBL" id="VAV93676.1"/>
    </source>
</evidence>
<proteinExistence type="inferred from homology"/>
<dbReference type="AlphaFoldDB" id="A0A3B0RYQ1"/>
<evidence type="ECO:0000256" key="2">
    <source>
        <dbReference type="ARBA" id="ARBA00023002"/>
    </source>
</evidence>
<gene>
    <name evidence="3" type="ORF">MNBD_ALPHA02-1001</name>
</gene>
<dbReference type="EC" id="1.1.1.100" evidence="3"/>
<sequence>MTADFSGQRVVVTGITGGIAKATIQYLAACGAEVVVSARSAEKLEHAMANITGKVSGHVMDVTDSKNIEQFFNRVGAFDHLVTPAATSMFAPIREMDFEAARALLESKQWGQMLCVHYAVPYISEHGSITLFSGTVTQKPLAGATMFAAVGAATEAAGRIWALELAPIRVNTVVPGVIATSIWEELTGGPEAAREQLDAIAASLPVQRIGTADDIAKAVVFLMDNGFVNGLSLVVDGGHRLI</sequence>
<comment type="similarity">
    <text evidence="1">Belongs to the short-chain dehydrogenases/reductases (SDR) family.</text>
</comment>
<accession>A0A3B0RYQ1</accession>
<dbReference type="EMBL" id="UOED01000083">
    <property type="protein sequence ID" value="VAV93676.1"/>
    <property type="molecule type" value="Genomic_DNA"/>
</dbReference>
<evidence type="ECO:0000256" key="1">
    <source>
        <dbReference type="ARBA" id="ARBA00006484"/>
    </source>
</evidence>
<organism evidence="3">
    <name type="scientific">hydrothermal vent metagenome</name>
    <dbReference type="NCBI Taxonomy" id="652676"/>
    <lineage>
        <taxon>unclassified sequences</taxon>
        <taxon>metagenomes</taxon>
        <taxon>ecological metagenomes</taxon>
    </lineage>
</organism>